<proteinExistence type="predicted"/>
<reference evidence="2 3" key="1">
    <citation type="submission" date="2019-04" db="EMBL/GenBank/DDBJ databases">
        <title>Lacinutrix sp. nov., isolated from marine water.</title>
        <authorList>
            <person name="Kim W."/>
        </authorList>
    </citation>
    <scope>NUCLEOTIDE SEQUENCE [LARGE SCALE GENOMIC DNA]</scope>
    <source>
        <strain evidence="2 3">CAU 1491</strain>
    </source>
</reference>
<dbReference type="EMBL" id="SUPL01000001">
    <property type="protein sequence ID" value="TJY37788.1"/>
    <property type="molecule type" value="Genomic_DNA"/>
</dbReference>
<feature type="chain" id="PRO_5020369677" description="DUF4468 domain-containing protein" evidence="1">
    <location>
        <begin position="20"/>
        <end position="155"/>
    </location>
</feature>
<evidence type="ECO:0000313" key="2">
    <source>
        <dbReference type="EMBL" id="TJY37788.1"/>
    </source>
</evidence>
<evidence type="ECO:0000313" key="3">
    <source>
        <dbReference type="Proteomes" id="UP000307657"/>
    </source>
</evidence>
<name>A0A4U0F0N7_9FLAO</name>
<gene>
    <name evidence="2" type="ORF">E5167_00610</name>
</gene>
<dbReference type="Proteomes" id="UP000307657">
    <property type="component" value="Unassembled WGS sequence"/>
</dbReference>
<feature type="signal peptide" evidence="1">
    <location>
        <begin position="1"/>
        <end position="19"/>
    </location>
</feature>
<accession>A0A4U0F0N7</accession>
<sequence>MKNFVVFLFLAASSLMSYGQNKDSMSLSESLEWIKTQMETKIKGNVYGYDVSYNVSYTGSIIKISQNLKKSGDERKVIYDFDLSKMKVGKNVLFAYSESEGSLLITIKKSLLISVKAKNSRKRDMKVTFYKGVDNNFAKKIEDVFKHSAKLAMSK</sequence>
<dbReference type="AlphaFoldDB" id="A0A4U0F0N7"/>
<keyword evidence="1" id="KW-0732">Signal</keyword>
<keyword evidence="3" id="KW-1185">Reference proteome</keyword>
<evidence type="ECO:0000256" key="1">
    <source>
        <dbReference type="SAM" id="SignalP"/>
    </source>
</evidence>
<comment type="caution">
    <text evidence="2">The sequence shown here is derived from an EMBL/GenBank/DDBJ whole genome shotgun (WGS) entry which is preliminary data.</text>
</comment>
<evidence type="ECO:0008006" key="4">
    <source>
        <dbReference type="Google" id="ProtNLM"/>
    </source>
</evidence>
<dbReference type="RefSeq" id="WP_136839977.1">
    <property type="nucleotide sequence ID" value="NZ_SUPL01000001.1"/>
</dbReference>
<protein>
    <recommendedName>
        <fullName evidence="4">DUF4468 domain-containing protein</fullName>
    </recommendedName>
</protein>
<organism evidence="2 3">
    <name type="scientific">Pontimicrobium aquaticum</name>
    <dbReference type="NCBI Taxonomy" id="2565367"/>
    <lineage>
        <taxon>Bacteria</taxon>
        <taxon>Pseudomonadati</taxon>
        <taxon>Bacteroidota</taxon>
        <taxon>Flavobacteriia</taxon>
        <taxon>Flavobacteriales</taxon>
        <taxon>Flavobacteriaceae</taxon>
        <taxon>Pontimicrobium</taxon>
    </lineage>
</organism>